<reference evidence="3" key="1">
    <citation type="submission" date="2023-03" db="EMBL/GenBank/DDBJ databases">
        <authorList>
            <person name="Shen W."/>
            <person name="Cai J."/>
        </authorList>
    </citation>
    <scope>NUCLEOTIDE SEQUENCE</scope>
    <source>
        <strain evidence="3">B646-2</strain>
    </source>
</reference>
<evidence type="ECO:0000313" key="4">
    <source>
        <dbReference type="Proteomes" id="UP001249240"/>
    </source>
</evidence>
<proteinExistence type="predicted"/>
<keyword evidence="1" id="KW-0812">Transmembrane</keyword>
<feature type="signal peptide" evidence="2">
    <location>
        <begin position="1"/>
        <end position="24"/>
    </location>
</feature>
<keyword evidence="2" id="KW-0732">Signal</keyword>
<feature type="chain" id="PRO_5043835657" description="Gram-positive cocci surface proteins LPxTG domain-containing protein" evidence="2">
    <location>
        <begin position="25"/>
        <end position="203"/>
    </location>
</feature>
<sequence length="203" mass="20863">MKKIVSGLIALIAVVLFVGPSAHADGAITADEQRILTELDQGVTVSGKTFTVRANERTHAENYLKQNDLSADQVNTVVAQIQKVRSIIASSGVDASNITSVEQLIKALPLSTRNQLKDVISVAASALGLTVNFYPGGYTITGTNLGSSSSGTTTTGKPASSTVYSSGGAVKQTGITHLSSAISFASLLLVAAGAFVVGRKKLA</sequence>
<evidence type="ECO:0000256" key="2">
    <source>
        <dbReference type="SAM" id="SignalP"/>
    </source>
</evidence>
<dbReference type="EMBL" id="JARPXM010000005">
    <property type="protein sequence ID" value="MDT2537938.1"/>
    <property type="molecule type" value="Genomic_DNA"/>
</dbReference>
<evidence type="ECO:0008006" key="5">
    <source>
        <dbReference type="Google" id="ProtNLM"/>
    </source>
</evidence>
<comment type="caution">
    <text evidence="3">The sequence shown here is derived from an EMBL/GenBank/DDBJ whole genome shotgun (WGS) entry which is preliminary data.</text>
</comment>
<evidence type="ECO:0000313" key="3">
    <source>
        <dbReference type="EMBL" id="MDT2537938.1"/>
    </source>
</evidence>
<protein>
    <recommendedName>
        <fullName evidence="5">Gram-positive cocci surface proteins LPxTG domain-containing protein</fullName>
    </recommendedName>
</protein>
<dbReference type="AlphaFoldDB" id="A0AAW8SXB0"/>
<dbReference type="GeneID" id="67040920"/>
<name>A0AAW8SXB0_9ENTE</name>
<keyword evidence="1" id="KW-1133">Transmembrane helix</keyword>
<feature type="transmembrane region" description="Helical" evidence="1">
    <location>
        <begin position="178"/>
        <end position="197"/>
    </location>
</feature>
<evidence type="ECO:0000256" key="1">
    <source>
        <dbReference type="SAM" id="Phobius"/>
    </source>
</evidence>
<accession>A0AAW8SXB0</accession>
<gene>
    <name evidence="3" type="ORF">P7D78_07365</name>
</gene>
<organism evidence="3 4">
    <name type="scientific">Enterococcus raffinosus</name>
    <dbReference type="NCBI Taxonomy" id="71452"/>
    <lineage>
        <taxon>Bacteria</taxon>
        <taxon>Bacillati</taxon>
        <taxon>Bacillota</taxon>
        <taxon>Bacilli</taxon>
        <taxon>Lactobacillales</taxon>
        <taxon>Enterococcaceae</taxon>
        <taxon>Enterococcus</taxon>
    </lineage>
</organism>
<keyword evidence="1" id="KW-0472">Membrane</keyword>
<dbReference type="RefSeq" id="WP_010745496.1">
    <property type="nucleotide sequence ID" value="NZ_BAAAXM010000052.1"/>
</dbReference>
<dbReference type="Proteomes" id="UP001249240">
    <property type="component" value="Unassembled WGS sequence"/>
</dbReference>